<dbReference type="InterPro" id="IPR017850">
    <property type="entry name" value="Alkaline_phosphatase_core_sf"/>
</dbReference>
<dbReference type="PANTHER" id="PTHR31209">
    <property type="entry name" value="COFACTOR-INDEPENDENT PHOSPHOGLYCERATE MUTASE"/>
    <property type="match status" value="1"/>
</dbReference>
<dbReference type="SUPFAM" id="SSF53649">
    <property type="entry name" value="Alkaline phosphatase-like"/>
    <property type="match status" value="1"/>
</dbReference>
<evidence type="ECO:0000259" key="7">
    <source>
        <dbReference type="Pfam" id="PF01676"/>
    </source>
</evidence>
<dbReference type="Pfam" id="PF01676">
    <property type="entry name" value="Metalloenzyme"/>
    <property type="match status" value="1"/>
</dbReference>
<evidence type="ECO:0000256" key="4">
    <source>
        <dbReference type="ARBA" id="ARBA00005524"/>
    </source>
</evidence>
<evidence type="ECO:0000256" key="6">
    <source>
        <dbReference type="SAM" id="Coils"/>
    </source>
</evidence>
<dbReference type="PANTHER" id="PTHR31209:SF0">
    <property type="entry name" value="METALLOENZYME DOMAIN-CONTAINING PROTEIN"/>
    <property type="match status" value="1"/>
</dbReference>
<dbReference type="AlphaFoldDB" id="A0A0V0R6Z8"/>
<dbReference type="GO" id="GO:0046872">
    <property type="term" value="F:metal ion binding"/>
    <property type="evidence" value="ECO:0007669"/>
    <property type="project" value="InterPro"/>
</dbReference>
<comment type="similarity">
    <text evidence="4">Belongs to the BPG-independent phosphoglycerate mutase family. A-PGAM subfamily.</text>
</comment>
<comment type="catalytic activity">
    <reaction evidence="1">
        <text>(2R)-2-phosphoglycerate = (2R)-3-phosphoglycerate</text>
        <dbReference type="Rhea" id="RHEA:15901"/>
        <dbReference type="ChEBI" id="CHEBI:58272"/>
        <dbReference type="ChEBI" id="CHEBI:58289"/>
        <dbReference type="EC" id="5.4.2.12"/>
    </reaction>
</comment>
<dbReference type="InterPro" id="IPR006124">
    <property type="entry name" value="Metalloenzyme"/>
</dbReference>
<dbReference type="OMA" id="IAFRCNF"/>
<keyword evidence="6" id="KW-0175">Coiled coil</keyword>
<sequence>MEGKKAPKILFVLMDGIGDVQTQELDNQTPLEKSKIPFMDAIAKSGITGIMDPVETGLSCGSDTAHMNIFGYNPFTLYKGRGAYETMGAGLDMNPGDIAFKCNFAHMDKDCIVKKRRVDRGFEKWGLPLIQSIDGMKIEGFEPYYISAKHATEHRCGIKVTGGKNLTNNITGTDPLKDNLKLRQVKAKDEKDEKAVFTAKLVNQLSNQLHEHLEKQEINLKRKEENKLTANLVLLRGCGERLDVPTFEEVHKLKGVMIAPTAIIRGLGMTIGMDTPVVEGATGYYDSNFSNKLNCALDYLENKEFDFGFIHIKATDDAGHDKSAKLKVESFEKVDKMLQELAQKDGLKNDYIICITGDHTTPYHKGDHTFEPVPVAITTITNWKKQLNLELNENQQKLIEFQKEIQDQVQQFNEKSTGQGVLGRFPGQELLGVLKKLRKKLAN</sequence>
<evidence type="ECO:0000256" key="3">
    <source>
        <dbReference type="ARBA" id="ARBA00004921"/>
    </source>
</evidence>
<reference evidence="8 9" key="1">
    <citation type="journal article" date="2015" name="Sci. Rep.">
        <title>Genome of the facultative scuticociliatosis pathogen Pseudocohnilembus persalinus provides insight into its virulence through horizontal gene transfer.</title>
        <authorList>
            <person name="Xiong J."/>
            <person name="Wang G."/>
            <person name="Cheng J."/>
            <person name="Tian M."/>
            <person name="Pan X."/>
            <person name="Warren A."/>
            <person name="Jiang C."/>
            <person name="Yuan D."/>
            <person name="Miao W."/>
        </authorList>
    </citation>
    <scope>NUCLEOTIDE SEQUENCE [LARGE SCALE GENOMIC DNA]</scope>
    <source>
        <strain evidence="8">36N120E</strain>
    </source>
</reference>
<dbReference type="Pfam" id="PF10143">
    <property type="entry name" value="PhosphMutase"/>
    <property type="match status" value="1"/>
</dbReference>
<comment type="pathway">
    <text evidence="3">Carbohydrate degradation.</text>
</comment>
<evidence type="ECO:0000256" key="1">
    <source>
        <dbReference type="ARBA" id="ARBA00000370"/>
    </source>
</evidence>
<proteinExistence type="inferred from homology"/>
<keyword evidence="5" id="KW-0324">Glycolysis</keyword>
<gene>
    <name evidence="8" type="ORF">PPERSA_00451</name>
</gene>
<evidence type="ECO:0000256" key="2">
    <source>
        <dbReference type="ARBA" id="ARBA00002315"/>
    </source>
</evidence>
<dbReference type="Gene3D" id="3.40.720.10">
    <property type="entry name" value="Alkaline Phosphatase, subunit A"/>
    <property type="match status" value="2"/>
</dbReference>
<keyword evidence="9" id="KW-1185">Reference proteome</keyword>
<name>A0A0V0R6Z8_PSEPJ</name>
<dbReference type="CDD" id="cd16011">
    <property type="entry name" value="iPGM_like"/>
    <property type="match status" value="1"/>
</dbReference>
<accession>A0A0V0R6Z8</accession>
<dbReference type="InParanoid" id="A0A0V0R6Z8"/>
<comment type="caution">
    <text evidence="8">The sequence shown here is derived from an EMBL/GenBank/DDBJ whole genome shotgun (WGS) entry which is preliminary data.</text>
</comment>
<dbReference type="InterPro" id="IPR004456">
    <property type="entry name" value="Pglycerate_mutase_ApgM"/>
</dbReference>
<comment type="function">
    <text evidence="2">Catalyzes the interconversion of 2-phosphoglycerate and 3-phosphoglycerate.</text>
</comment>
<dbReference type="OrthoDB" id="113620at2759"/>
<dbReference type="GO" id="GO:0004619">
    <property type="term" value="F:phosphoglycerate mutase activity"/>
    <property type="evidence" value="ECO:0007669"/>
    <property type="project" value="UniProtKB-EC"/>
</dbReference>
<protein>
    <submittedName>
        <fullName evidence="8">Alkaline-phosphatase-like, core domain</fullName>
    </submittedName>
</protein>
<evidence type="ECO:0000313" key="9">
    <source>
        <dbReference type="Proteomes" id="UP000054937"/>
    </source>
</evidence>
<organism evidence="8 9">
    <name type="scientific">Pseudocohnilembus persalinus</name>
    <name type="common">Ciliate</name>
    <dbReference type="NCBI Taxonomy" id="266149"/>
    <lineage>
        <taxon>Eukaryota</taxon>
        <taxon>Sar</taxon>
        <taxon>Alveolata</taxon>
        <taxon>Ciliophora</taxon>
        <taxon>Intramacronucleata</taxon>
        <taxon>Oligohymenophorea</taxon>
        <taxon>Scuticociliatia</taxon>
        <taxon>Philasterida</taxon>
        <taxon>Pseudocohnilembidae</taxon>
        <taxon>Pseudocohnilembus</taxon>
    </lineage>
</organism>
<dbReference type="GO" id="GO:0006096">
    <property type="term" value="P:glycolytic process"/>
    <property type="evidence" value="ECO:0007669"/>
    <property type="project" value="UniProtKB-KW"/>
</dbReference>
<feature type="domain" description="Metalloenzyme" evidence="7">
    <location>
        <begin position="8"/>
        <end position="380"/>
    </location>
</feature>
<dbReference type="NCBIfam" id="TIGR00306">
    <property type="entry name" value="apgM"/>
    <property type="match status" value="1"/>
</dbReference>
<evidence type="ECO:0000313" key="8">
    <source>
        <dbReference type="EMBL" id="KRX10254.1"/>
    </source>
</evidence>
<dbReference type="EMBL" id="LDAU01000033">
    <property type="protein sequence ID" value="KRX10254.1"/>
    <property type="molecule type" value="Genomic_DNA"/>
</dbReference>
<evidence type="ECO:0000256" key="5">
    <source>
        <dbReference type="ARBA" id="ARBA00023152"/>
    </source>
</evidence>
<dbReference type="Proteomes" id="UP000054937">
    <property type="component" value="Unassembled WGS sequence"/>
</dbReference>
<feature type="coiled-coil region" evidence="6">
    <location>
        <begin position="384"/>
        <end position="411"/>
    </location>
</feature>
<dbReference type="PIRSF" id="PIRSF006392">
    <property type="entry name" value="IPGAM_arch"/>
    <property type="match status" value="1"/>
</dbReference>